<dbReference type="GO" id="GO:0048364">
    <property type="term" value="P:root development"/>
    <property type="evidence" value="ECO:0007669"/>
    <property type="project" value="InterPro"/>
</dbReference>
<feature type="compositionally biased region" description="Basic and acidic residues" evidence="8">
    <location>
        <begin position="53"/>
        <end position="62"/>
    </location>
</feature>
<comment type="subcellular location">
    <subcellularLocation>
        <location evidence="1">Secreted</location>
        <location evidence="1">Extracellular space</location>
        <location evidence="1">Apoplast</location>
    </subcellularLocation>
</comment>
<evidence type="ECO:0000256" key="3">
    <source>
        <dbReference type="ARBA" id="ARBA00022523"/>
    </source>
</evidence>
<keyword evidence="5" id="KW-0372">Hormone</keyword>
<keyword evidence="7" id="KW-0379">Hydroxylation</keyword>
<dbReference type="GO" id="GO:2000280">
    <property type="term" value="P:regulation of root development"/>
    <property type="evidence" value="ECO:0007669"/>
    <property type="project" value="TreeGrafter"/>
</dbReference>
<evidence type="ECO:0000256" key="9">
    <source>
        <dbReference type="SAM" id="SignalP"/>
    </source>
</evidence>
<proteinExistence type="inferred from homology"/>
<feature type="signal peptide" evidence="9">
    <location>
        <begin position="1"/>
        <end position="26"/>
    </location>
</feature>
<dbReference type="GO" id="GO:1901371">
    <property type="term" value="P:regulation of leaf morphogenesis"/>
    <property type="evidence" value="ECO:0007669"/>
    <property type="project" value="TreeGrafter"/>
</dbReference>
<dbReference type="InterPro" id="IPR033250">
    <property type="entry name" value="CEP"/>
</dbReference>
<dbReference type="GO" id="GO:0005179">
    <property type="term" value="F:hormone activity"/>
    <property type="evidence" value="ECO:0007669"/>
    <property type="project" value="UniProtKB-KW"/>
</dbReference>
<feature type="compositionally biased region" description="Pro residues" evidence="8">
    <location>
        <begin position="70"/>
        <end position="85"/>
    </location>
</feature>
<evidence type="ECO:0000313" key="10">
    <source>
        <dbReference type="EMBL" id="VFU62900.1"/>
    </source>
</evidence>
<accession>A0A6N2N7G3</accession>
<organism evidence="10">
    <name type="scientific">Salix viminalis</name>
    <name type="common">Common osier</name>
    <name type="synonym">Basket willow</name>
    <dbReference type="NCBI Taxonomy" id="40686"/>
    <lineage>
        <taxon>Eukaryota</taxon>
        <taxon>Viridiplantae</taxon>
        <taxon>Streptophyta</taxon>
        <taxon>Embryophyta</taxon>
        <taxon>Tracheophyta</taxon>
        <taxon>Spermatophyta</taxon>
        <taxon>Magnoliopsida</taxon>
        <taxon>eudicotyledons</taxon>
        <taxon>Gunneridae</taxon>
        <taxon>Pentapetalae</taxon>
        <taxon>rosids</taxon>
        <taxon>fabids</taxon>
        <taxon>Malpighiales</taxon>
        <taxon>Salicaceae</taxon>
        <taxon>Saliceae</taxon>
        <taxon>Salix</taxon>
    </lineage>
</organism>
<dbReference type="GO" id="GO:0006995">
    <property type="term" value="P:cellular response to nitrogen starvation"/>
    <property type="evidence" value="ECO:0007669"/>
    <property type="project" value="UniProtKB-ARBA"/>
</dbReference>
<evidence type="ECO:0000256" key="4">
    <source>
        <dbReference type="ARBA" id="ARBA00022525"/>
    </source>
</evidence>
<dbReference type="AlphaFoldDB" id="A0A6N2N7G3"/>
<keyword evidence="3" id="KW-0052">Apoplast</keyword>
<evidence type="ECO:0000256" key="7">
    <source>
        <dbReference type="ARBA" id="ARBA00023278"/>
    </source>
</evidence>
<dbReference type="PANTHER" id="PTHR33348">
    <property type="entry name" value="PRECURSOR OF CEP5"/>
    <property type="match status" value="1"/>
</dbReference>
<dbReference type="GO" id="GO:0048046">
    <property type="term" value="C:apoplast"/>
    <property type="evidence" value="ECO:0007669"/>
    <property type="project" value="UniProtKB-SubCell"/>
</dbReference>
<sequence>MEKIKLLCAFVFLVLFFSQELQFIEGRHLKTRICSKFLQKEMRKLAENNSKFHVNENSDKSVDTAQTSPSAPPTPAVSEPHPSPPGHVDDFRPTAPGHSPGVGHSLQN</sequence>
<name>A0A6N2N7G3_SALVM</name>
<dbReference type="EMBL" id="CAADRP010002174">
    <property type="protein sequence ID" value="VFU62900.1"/>
    <property type="molecule type" value="Genomic_DNA"/>
</dbReference>
<evidence type="ECO:0000256" key="1">
    <source>
        <dbReference type="ARBA" id="ARBA00004271"/>
    </source>
</evidence>
<feature type="chain" id="PRO_5026891698" evidence="9">
    <location>
        <begin position="27"/>
        <end position="108"/>
    </location>
</feature>
<dbReference type="PANTHER" id="PTHR33348:SF40">
    <property type="entry name" value="PRECURSOR OF CEP3"/>
    <property type="match status" value="1"/>
</dbReference>
<feature type="region of interest" description="Disordered" evidence="8">
    <location>
        <begin position="48"/>
        <end position="108"/>
    </location>
</feature>
<reference evidence="10" key="1">
    <citation type="submission" date="2019-03" db="EMBL/GenBank/DDBJ databases">
        <authorList>
            <person name="Mank J."/>
            <person name="Almeida P."/>
        </authorList>
    </citation>
    <scope>NUCLEOTIDE SEQUENCE</scope>
    <source>
        <strain evidence="10">78183</strain>
    </source>
</reference>
<keyword evidence="4" id="KW-0964">Secreted</keyword>
<dbReference type="GO" id="GO:1902025">
    <property type="term" value="P:nitrate import"/>
    <property type="evidence" value="ECO:0007669"/>
    <property type="project" value="TreeGrafter"/>
</dbReference>
<gene>
    <name evidence="10" type="ORF">SVIM_LOCUS476560</name>
</gene>
<keyword evidence="6 9" id="KW-0732">Signal</keyword>
<evidence type="ECO:0000256" key="2">
    <source>
        <dbReference type="ARBA" id="ARBA00008963"/>
    </source>
</evidence>
<protein>
    <submittedName>
        <fullName evidence="10">Uncharacterized protein</fullName>
    </submittedName>
</protein>
<comment type="similarity">
    <text evidence="2">Belongs to the C-terminally encoded plant signaling peptide (CEP) family.</text>
</comment>
<evidence type="ECO:0000256" key="8">
    <source>
        <dbReference type="SAM" id="MobiDB-lite"/>
    </source>
</evidence>
<evidence type="ECO:0000256" key="5">
    <source>
        <dbReference type="ARBA" id="ARBA00022702"/>
    </source>
</evidence>
<evidence type="ECO:0000256" key="6">
    <source>
        <dbReference type="ARBA" id="ARBA00022729"/>
    </source>
</evidence>